<keyword evidence="3" id="KW-0449">Lipoprotein</keyword>
<reference evidence="7 8" key="1">
    <citation type="submission" date="2017-09" db="EMBL/GenBank/DDBJ databases">
        <authorList>
            <consortium name="International Durum Wheat Genome Sequencing Consortium (IDWGSC)"/>
            <person name="Milanesi L."/>
        </authorList>
    </citation>
    <scope>NUCLEOTIDE SEQUENCE [LARGE SCALE GENOMIC DNA]</scope>
    <source>
        <strain evidence="8">cv. Svevo</strain>
    </source>
</reference>
<evidence type="ECO:0000256" key="3">
    <source>
        <dbReference type="ARBA" id="ARBA00023289"/>
    </source>
</evidence>
<keyword evidence="3" id="KW-0636">Prenylation</keyword>
<feature type="domain" description="HMA" evidence="6">
    <location>
        <begin position="74"/>
        <end position="137"/>
    </location>
</feature>
<evidence type="ECO:0000259" key="6">
    <source>
        <dbReference type="PROSITE" id="PS50846"/>
    </source>
</evidence>
<feature type="compositionally biased region" description="Acidic residues" evidence="5">
    <location>
        <begin position="223"/>
        <end position="244"/>
    </location>
</feature>
<feature type="compositionally biased region" description="Low complexity" evidence="5">
    <location>
        <begin position="148"/>
        <end position="174"/>
    </location>
</feature>
<feature type="compositionally biased region" description="Low complexity" evidence="5">
    <location>
        <begin position="20"/>
        <end position="41"/>
    </location>
</feature>
<dbReference type="FunFam" id="3.30.70.100:FF:000008">
    <property type="entry name" value="Copper transport protein ATOX1"/>
    <property type="match status" value="1"/>
</dbReference>
<dbReference type="CDD" id="cd00371">
    <property type="entry name" value="HMA"/>
    <property type="match status" value="1"/>
</dbReference>
<proteinExistence type="inferred from homology"/>
<keyword evidence="8" id="KW-1185">Reference proteome</keyword>
<dbReference type="SUPFAM" id="SSF55008">
    <property type="entry name" value="HMA, heavy metal-associated domain"/>
    <property type="match status" value="1"/>
</dbReference>
<dbReference type="PANTHER" id="PTHR45868">
    <property type="entry name" value="HEAVY METAL-ASSOCIATED ISOPRENYLATED PLANT PROTEIN 33-RELATED"/>
    <property type="match status" value="1"/>
</dbReference>
<dbReference type="OMA" id="AHMFNDE"/>
<name>A0A9R0RAI7_TRITD</name>
<feature type="compositionally biased region" description="Gly residues" evidence="5">
    <location>
        <begin position="184"/>
        <end position="201"/>
    </location>
</feature>
<dbReference type="InterPro" id="IPR006121">
    <property type="entry name" value="HMA_dom"/>
</dbReference>
<evidence type="ECO:0000313" key="8">
    <source>
        <dbReference type="Proteomes" id="UP000324705"/>
    </source>
</evidence>
<feature type="region of interest" description="Disordered" evidence="5">
    <location>
        <begin position="1"/>
        <end position="41"/>
    </location>
</feature>
<feature type="region of interest" description="Disordered" evidence="5">
    <location>
        <begin position="138"/>
        <end position="244"/>
    </location>
</feature>
<dbReference type="AlphaFoldDB" id="A0A9R0RAI7"/>
<dbReference type="EMBL" id="LT934115">
    <property type="protein sequence ID" value="VAH56222.1"/>
    <property type="molecule type" value="Genomic_DNA"/>
</dbReference>
<protein>
    <recommendedName>
        <fullName evidence="6">HMA domain-containing protein</fullName>
    </recommendedName>
</protein>
<evidence type="ECO:0000256" key="5">
    <source>
        <dbReference type="SAM" id="MobiDB-lite"/>
    </source>
</evidence>
<dbReference type="Gramene" id="TRITD3Av1G011720.1">
    <property type="protein sequence ID" value="TRITD3Av1G011720.1"/>
    <property type="gene ID" value="TRITD3Av1G011720"/>
</dbReference>
<keyword evidence="2" id="KW-0479">Metal-binding</keyword>
<dbReference type="PROSITE" id="PS50846">
    <property type="entry name" value="HMA_2"/>
    <property type="match status" value="1"/>
</dbReference>
<accession>A0A9R0RAI7</accession>
<dbReference type="Proteomes" id="UP000324705">
    <property type="component" value="Chromosome 3A"/>
</dbReference>
<evidence type="ECO:0000313" key="7">
    <source>
        <dbReference type="EMBL" id="VAH56222.1"/>
    </source>
</evidence>
<dbReference type="GO" id="GO:0046872">
    <property type="term" value="F:metal ion binding"/>
    <property type="evidence" value="ECO:0007669"/>
    <property type="project" value="UniProtKB-KW"/>
</dbReference>
<dbReference type="Pfam" id="PF00403">
    <property type="entry name" value="HMA"/>
    <property type="match status" value="1"/>
</dbReference>
<evidence type="ECO:0000256" key="4">
    <source>
        <dbReference type="ARBA" id="ARBA00024045"/>
    </source>
</evidence>
<keyword evidence="1" id="KW-0488">Methylation</keyword>
<dbReference type="InterPro" id="IPR036163">
    <property type="entry name" value="HMA_dom_sf"/>
</dbReference>
<organism evidence="7 8">
    <name type="scientific">Triticum turgidum subsp. durum</name>
    <name type="common">Durum wheat</name>
    <name type="synonym">Triticum durum</name>
    <dbReference type="NCBI Taxonomy" id="4567"/>
    <lineage>
        <taxon>Eukaryota</taxon>
        <taxon>Viridiplantae</taxon>
        <taxon>Streptophyta</taxon>
        <taxon>Embryophyta</taxon>
        <taxon>Tracheophyta</taxon>
        <taxon>Spermatophyta</taxon>
        <taxon>Magnoliopsida</taxon>
        <taxon>Liliopsida</taxon>
        <taxon>Poales</taxon>
        <taxon>Poaceae</taxon>
        <taxon>BOP clade</taxon>
        <taxon>Pooideae</taxon>
        <taxon>Triticodae</taxon>
        <taxon>Triticeae</taxon>
        <taxon>Triticinae</taxon>
        <taxon>Triticum</taxon>
    </lineage>
</organism>
<evidence type="ECO:0000256" key="1">
    <source>
        <dbReference type="ARBA" id="ARBA00022481"/>
    </source>
</evidence>
<dbReference type="Gene3D" id="3.30.70.100">
    <property type="match status" value="1"/>
</dbReference>
<gene>
    <name evidence="7" type="ORF">TRITD_3Av1G011720</name>
</gene>
<evidence type="ECO:0000256" key="2">
    <source>
        <dbReference type="ARBA" id="ARBA00022723"/>
    </source>
</evidence>
<dbReference type="PANTHER" id="PTHR45868:SF19">
    <property type="entry name" value="HEAVY METAL-ASSOCIATED ISOPRENYLATED PLANT PROTEIN 37"/>
    <property type="match status" value="1"/>
</dbReference>
<comment type="similarity">
    <text evidence="4">Belongs to the HIPP family.</text>
</comment>
<sequence length="473" mass="50140">MHREGGVQEPTPAPAPPSLPHSSTSHCPSPSHTHTHTHTLSSSSLCLHSPIESLRSSGGSAEMTKDEDFKLVKIQTHVLRVNIHCDGCKHKVKKLLQKIEGVYSVAIDVDNHKVTVTGSVDSETLIRKLTRGGKHAELWSHQKGGSGNNNQGHKGNGNNNNNQQKQQQQQQQKQAANVSKDGGGKGSGGQKEQGKLGGGVGSLMQGLKAFKSQHSKHQLPDLSSDDEDDMYDDEDDEDDDEFDDEYEDDLRFLGDKMSQLGILRQRAEAAAAINAKNKNGGNAANVGGKKGAPAGNNHHQNNQNQKMNMGAAAGNAKMGNGAQKNTGGIGGLMGLNHGLGAGGAAPGIQGYTGGGFSHPSSYGAAGYGGLQQQQQNGNLMASMQGYHNNPAAAAAMMNNLRGNMMMHQPQPQPQMMYHRSPQISPYTAYYNPYSYYYQQPGGGGGSSAYHPGGGTGDVETMFSDENTKGCAIM</sequence>